<evidence type="ECO:0000256" key="9">
    <source>
        <dbReference type="RuleBase" id="RU364126"/>
    </source>
</evidence>
<keyword evidence="7 9" id="KW-0418">Kinase</keyword>
<comment type="caution">
    <text evidence="10">The sequence shown here is derived from an EMBL/GenBank/DDBJ whole genome shotgun (WGS) entry which is preliminary data.</text>
</comment>
<evidence type="ECO:0000256" key="1">
    <source>
        <dbReference type="ARBA" id="ARBA00003979"/>
    </source>
</evidence>
<sequence>MSSFLPAHLDPLQVDLKFLAEGNANVIYRIAPVRANQTSASLPDTIQELVQNDAHNILEPDWRYSHSPDKQRDFNRDMAKAKRSLIMPYEAAGLQCAAADFVTKCTRADLTGASKDMLLRLKKKVPFYQDDRTTYDFYLNTISDWIPQRHLVQQDLIKISNDIIENCNSELRTREKSGQRESKRHGTYLHPTDSAIIMRDMNSYDAEKSVTLEFKPKWLWQSPTAPPNATRCRTCALRAQRKSKGEKESKTHGVLCPLVISTGKPDYIRNVVTQLVDNPSNYVGTALPRWLADRQATNGTNGQAHDNGPKSRHDLIEKLCHHFSTNTSREKRHGEGYHVLQGLQFLQQRLDKHGILHRRPTSDFLLAMTLRDCSLYVQVHWDSQRVESRLGDLDPKVSKGGKLEQWRETEQSLLDGGWYVDGHPEGGKWTMDRLDIRHFVNAWRTPEVDEFFNQLDKTRDPFGPKPVNMDPLISAVEKAMNLAIDGGPPAPLPDYARRTQTYFDGREVIEIMDTGFIYADDDIPAPGFYTTRIGSGSKPLIYVPVPDPRVLHQIDEHDREIASIQQRINAAFGDNVQRDHVYFPIPHTELRRMRRVFPPGATRLLVPLAGSEEFFPLVRTRGYHVLGQWNNVFSD</sequence>
<dbReference type="PANTHER" id="PTHR14456:SF2">
    <property type="entry name" value="INOSITOL-PENTAKISPHOSPHATE 2-KINASE"/>
    <property type="match status" value="1"/>
</dbReference>
<evidence type="ECO:0000256" key="4">
    <source>
        <dbReference type="ARBA" id="ARBA00014846"/>
    </source>
</evidence>
<dbReference type="Pfam" id="PF06090">
    <property type="entry name" value="Ins_P5_2-kin"/>
    <property type="match status" value="1"/>
</dbReference>
<dbReference type="EMBL" id="JBBWUH010000010">
    <property type="protein sequence ID" value="KAK8155739.1"/>
    <property type="molecule type" value="Genomic_DNA"/>
</dbReference>
<comment type="function">
    <text evidence="1">Has kinase activity and phosphorylates inositol-1,3,4,5,6-pentakisphosphate (Ins(1,3,4,5,6)P5) to produce 1,2,3,4,5,6-hexakisphosphate (InsP6), also known as phytate.</text>
</comment>
<evidence type="ECO:0000256" key="6">
    <source>
        <dbReference type="ARBA" id="ARBA00022741"/>
    </source>
</evidence>
<organism evidence="10 11">
    <name type="scientific">Phyllosticta citrichinensis</name>
    <dbReference type="NCBI Taxonomy" id="1130410"/>
    <lineage>
        <taxon>Eukaryota</taxon>
        <taxon>Fungi</taxon>
        <taxon>Dikarya</taxon>
        <taxon>Ascomycota</taxon>
        <taxon>Pezizomycotina</taxon>
        <taxon>Dothideomycetes</taxon>
        <taxon>Dothideomycetes incertae sedis</taxon>
        <taxon>Botryosphaeriales</taxon>
        <taxon>Phyllostictaceae</taxon>
        <taxon>Phyllosticta</taxon>
    </lineage>
</organism>
<dbReference type="InterPro" id="IPR009286">
    <property type="entry name" value="Ins_P5_2-kin"/>
</dbReference>
<evidence type="ECO:0000256" key="7">
    <source>
        <dbReference type="ARBA" id="ARBA00022777"/>
    </source>
</evidence>
<evidence type="ECO:0000313" key="11">
    <source>
        <dbReference type="Proteomes" id="UP001456524"/>
    </source>
</evidence>
<dbReference type="EC" id="2.7.1.158" evidence="3 9"/>
<evidence type="ECO:0000256" key="5">
    <source>
        <dbReference type="ARBA" id="ARBA00022679"/>
    </source>
</evidence>
<evidence type="ECO:0000256" key="2">
    <source>
        <dbReference type="ARBA" id="ARBA00008305"/>
    </source>
</evidence>
<comment type="similarity">
    <text evidence="2">Belongs to the IPK1 type 1 family.</text>
</comment>
<evidence type="ECO:0000313" key="10">
    <source>
        <dbReference type="EMBL" id="KAK8155739.1"/>
    </source>
</evidence>
<keyword evidence="5 9" id="KW-0808">Transferase</keyword>
<accession>A0ABR1XHY8</accession>
<evidence type="ECO:0000256" key="3">
    <source>
        <dbReference type="ARBA" id="ARBA00012023"/>
    </source>
</evidence>
<evidence type="ECO:0000256" key="8">
    <source>
        <dbReference type="ARBA" id="ARBA00022840"/>
    </source>
</evidence>
<keyword evidence="8 9" id="KW-0067">ATP-binding</keyword>
<proteinExistence type="inferred from homology"/>
<comment type="catalytic activity">
    <reaction evidence="9">
        <text>1D-myo-inositol 1,3,4,5,6-pentakisphosphate + ATP = 1D-myo-inositol hexakisphosphate + ADP + H(+)</text>
        <dbReference type="Rhea" id="RHEA:20313"/>
        <dbReference type="ChEBI" id="CHEBI:15378"/>
        <dbReference type="ChEBI" id="CHEBI:30616"/>
        <dbReference type="ChEBI" id="CHEBI:57733"/>
        <dbReference type="ChEBI" id="CHEBI:58130"/>
        <dbReference type="ChEBI" id="CHEBI:456216"/>
        <dbReference type="EC" id="2.7.1.158"/>
    </reaction>
</comment>
<dbReference type="PANTHER" id="PTHR14456">
    <property type="entry name" value="INOSITOL POLYPHOSPHATE KINASE 1"/>
    <property type="match status" value="1"/>
</dbReference>
<name>A0ABR1XHY8_9PEZI</name>
<keyword evidence="6 9" id="KW-0547">Nucleotide-binding</keyword>
<protein>
    <recommendedName>
        <fullName evidence="4 9">Inositol-pentakisphosphate 2-kinase</fullName>
        <ecNumber evidence="3 9">2.7.1.158</ecNumber>
    </recommendedName>
</protein>
<reference evidence="10 11" key="1">
    <citation type="journal article" date="2022" name="G3 (Bethesda)">
        <title>Enemy or ally: a genomic approach to elucidate the lifestyle of Phyllosticta citrichinaensis.</title>
        <authorList>
            <person name="Buijs V.A."/>
            <person name="Groenewald J.Z."/>
            <person name="Haridas S."/>
            <person name="LaButti K.M."/>
            <person name="Lipzen A."/>
            <person name="Martin F.M."/>
            <person name="Barry K."/>
            <person name="Grigoriev I.V."/>
            <person name="Crous P.W."/>
            <person name="Seidl M.F."/>
        </authorList>
    </citation>
    <scope>NUCLEOTIDE SEQUENCE [LARGE SCALE GENOMIC DNA]</scope>
    <source>
        <strain evidence="10 11">CBS 129764</strain>
    </source>
</reference>
<dbReference type="Proteomes" id="UP001456524">
    <property type="component" value="Unassembled WGS sequence"/>
</dbReference>
<comment type="domain">
    <text evidence="9">The EXKPK motif is conserved in inositol-pentakisphosphate 2-kinases of both family 1 and 2.</text>
</comment>
<keyword evidence="11" id="KW-1185">Reference proteome</keyword>
<gene>
    <name evidence="10" type="ORF">IWX90DRAFT_493792</name>
</gene>
<comment type="function">
    <text evidence="9">Phosphorylates Ins(1,3,4,5,6)P5 at position 2 to form Ins(1,2,3,4,5,6)P6 (InsP6 or phytate).</text>
</comment>